<feature type="binding site" evidence="8 11">
    <location>
        <begin position="193"/>
        <end position="198"/>
    </location>
    <ligand>
        <name>NADP(+)</name>
        <dbReference type="ChEBI" id="CHEBI:58349"/>
    </ligand>
</feature>
<feature type="binding site" evidence="8 10">
    <location>
        <begin position="57"/>
        <end position="60"/>
    </location>
    <ligand>
        <name>substrate</name>
    </ligand>
</feature>
<feature type="binding site" evidence="8 10">
    <location>
        <begin position="118"/>
        <end position="120"/>
    </location>
    <ligand>
        <name>substrate</name>
    </ligand>
</feature>
<dbReference type="Pfam" id="PF00745">
    <property type="entry name" value="GlutR_dimer"/>
    <property type="match status" value="1"/>
</dbReference>
<dbReference type="GO" id="GO:0019353">
    <property type="term" value="P:protoporphyrinogen IX biosynthetic process from glutamate"/>
    <property type="evidence" value="ECO:0007669"/>
    <property type="project" value="TreeGrafter"/>
</dbReference>
<dbReference type="PIRSF" id="PIRSF000445">
    <property type="entry name" value="4pyrrol_synth_GluRdtase"/>
    <property type="match status" value="1"/>
</dbReference>
<comment type="caution">
    <text evidence="17">The sequence shown here is derived from an EMBL/GenBank/DDBJ whole genome shotgun (WGS) entry which is preliminary data.</text>
</comment>
<comment type="catalytic activity">
    <reaction evidence="7 8 13">
        <text>(S)-4-amino-5-oxopentanoate + tRNA(Glu) + NADP(+) = L-glutamyl-tRNA(Glu) + NADPH + H(+)</text>
        <dbReference type="Rhea" id="RHEA:12344"/>
        <dbReference type="Rhea" id="RHEA-COMP:9663"/>
        <dbReference type="Rhea" id="RHEA-COMP:9680"/>
        <dbReference type="ChEBI" id="CHEBI:15378"/>
        <dbReference type="ChEBI" id="CHEBI:57501"/>
        <dbReference type="ChEBI" id="CHEBI:57783"/>
        <dbReference type="ChEBI" id="CHEBI:58349"/>
        <dbReference type="ChEBI" id="CHEBI:78442"/>
        <dbReference type="ChEBI" id="CHEBI:78520"/>
        <dbReference type="EC" id="1.2.1.70"/>
    </reaction>
</comment>
<proteinExistence type="inferred from homology"/>
<dbReference type="AlphaFoldDB" id="A0A3A1NAU5"/>
<evidence type="ECO:0000256" key="7">
    <source>
        <dbReference type="ARBA" id="ARBA00047464"/>
    </source>
</evidence>
<comment type="similarity">
    <text evidence="2 8 13">Belongs to the glutamyl-tRNA reductase family.</text>
</comment>
<comment type="miscellaneous">
    <text evidence="8">During catalysis, the active site Cys acts as a nucleophile attacking the alpha-carbonyl group of tRNA-bound glutamate with the formation of a thioester intermediate between enzyme and glutamate, and the concomitant release of tRNA(Glu). The thioester intermediate is finally reduced by direct hydride transfer from NADPH, to form the product GSA.</text>
</comment>
<evidence type="ECO:0000256" key="10">
    <source>
        <dbReference type="PIRSR" id="PIRSR000445-2"/>
    </source>
</evidence>
<dbReference type="EC" id="1.2.1.70" evidence="3 8"/>
<comment type="pathway">
    <text evidence="1 8 13">Porphyrin-containing compound metabolism; protoporphyrin-IX biosynthesis; 5-aminolevulinate from L-glutamyl-tRNA(Glu): step 1/2.</text>
</comment>
<evidence type="ECO:0000256" key="3">
    <source>
        <dbReference type="ARBA" id="ARBA00012970"/>
    </source>
</evidence>
<comment type="subunit">
    <text evidence="8">Homodimer.</text>
</comment>
<dbReference type="InterPro" id="IPR015896">
    <property type="entry name" value="4pyrrol_synth_GluRdtase_dimer"/>
</dbReference>
<dbReference type="EMBL" id="QXFH01000070">
    <property type="protein sequence ID" value="RIV35085.1"/>
    <property type="molecule type" value="Genomic_DNA"/>
</dbReference>
<dbReference type="Pfam" id="PF05201">
    <property type="entry name" value="GlutR_N"/>
    <property type="match status" value="1"/>
</dbReference>
<evidence type="ECO:0000256" key="12">
    <source>
        <dbReference type="PIRSR" id="PIRSR000445-4"/>
    </source>
</evidence>
<evidence type="ECO:0000259" key="15">
    <source>
        <dbReference type="Pfam" id="PF01488"/>
    </source>
</evidence>
<feature type="active site" description="Nucleophile" evidence="8 9">
    <location>
        <position position="58"/>
    </location>
</feature>
<organism evidence="17 18">
    <name type="scientific">Flagellimonas lutimaris</name>
    <dbReference type="NCBI Taxonomy" id="475082"/>
    <lineage>
        <taxon>Bacteria</taxon>
        <taxon>Pseudomonadati</taxon>
        <taxon>Bacteroidota</taxon>
        <taxon>Flavobacteriia</taxon>
        <taxon>Flavobacteriales</taxon>
        <taxon>Flavobacteriaceae</taxon>
        <taxon>Flagellimonas</taxon>
    </lineage>
</organism>
<evidence type="ECO:0000256" key="5">
    <source>
        <dbReference type="ARBA" id="ARBA00023002"/>
    </source>
</evidence>
<evidence type="ECO:0000259" key="16">
    <source>
        <dbReference type="Pfam" id="PF05201"/>
    </source>
</evidence>
<evidence type="ECO:0000256" key="1">
    <source>
        <dbReference type="ARBA" id="ARBA00005059"/>
    </source>
</evidence>
<gene>
    <name evidence="8 17" type="primary">hemA</name>
    <name evidence="17" type="ORF">D2V08_06900</name>
</gene>
<dbReference type="PANTHER" id="PTHR43013:SF1">
    <property type="entry name" value="GLUTAMYL-TRNA REDUCTASE"/>
    <property type="match status" value="1"/>
</dbReference>
<dbReference type="GO" id="GO:0008883">
    <property type="term" value="F:glutamyl-tRNA reductase activity"/>
    <property type="evidence" value="ECO:0007669"/>
    <property type="project" value="UniProtKB-UniRule"/>
</dbReference>
<dbReference type="NCBIfam" id="TIGR01035">
    <property type="entry name" value="hemA"/>
    <property type="match status" value="1"/>
</dbReference>
<dbReference type="SUPFAM" id="SSF69742">
    <property type="entry name" value="Glutamyl tRNA-reductase catalytic, N-terminal domain"/>
    <property type="match status" value="1"/>
</dbReference>
<evidence type="ECO:0000256" key="13">
    <source>
        <dbReference type="RuleBase" id="RU000584"/>
    </source>
</evidence>
<name>A0A3A1NAU5_9FLAO</name>
<accession>A0A3A1NAU5</accession>
<feature type="domain" description="Glutamyl-tRNA reductase N-terminal" evidence="16">
    <location>
        <begin position="15"/>
        <end position="160"/>
    </location>
</feature>
<dbReference type="PROSITE" id="PS00747">
    <property type="entry name" value="GLUTR"/>
    <property type="match status" value="1"/>
</dbReference>
<dbReference type="UniPathway" id="UPA00251">
    <property type="reaction ID" value="UER00316"/>
</dbReference>
<dbReference type="GO" id="GO:0050661">
    <property type="term" value="F:NADP binding"/>
    <property type="evidence" value="ECO:0007669"/>
    <property type="project" value="InterPro"/>
</dbReference>
<dbReference type="InterPro" id="IPR036453">
    <property type="entry name" value="GluRdtase_dimer_dom_sf"/>
</dbReference>
<keyword evidence="5 8" id="KW-0560">Oxidoreductase</keyword>
<protein>
    <recommendedName>
        <fullName evidence="3 8">Glutamyl-tRNA reductase</fullName>
        <shortName evidence="8">GluTR</shortName>
        <ecNumber evidence="3 8">1.2.1.70</ecNumber>
    </recommendedName>
</protein>
<dbReference type="InterPro" id="IPR015895">
    <property type="entry name" value="4pyrrol_synth_GluRdtase_N"/>
</dbReference>
<dbReference type="Gene3D" id="3.30.460.30">
    <property type="entry name" value="Glutamyl-tRNA reductase, N-terminal domain"/>
    <property type="match status" value="1"/>
</dbReference>
<dbReference type="OrthoDB" id="110209at2"/>
<evidence type="ECO:0000256" key="4">
    <source>
        <dbReference type="ARBA" id="ARBA00022857"/>
    </source>
</evidence>
<dbReference type="InterPro" id="IPR006151">
    <property type="entry name" value="Shikm_DH/Glu-tRNA_Rdtase"/>
</dbReference>
<dbReference type="InterPro" id="IPR036291">
    <property type="entry name" value="NAD(P)-bd_dom_sf"/>
</dbReference>
<dbReference type="Pfam" id="PF01488">
    <property type="entry name" value="Shikimate_DH"/>
    <property type="match status" value="1"/>
</dbReference>
<dbReference type="InterPro" id="IPR018214">
    <property type="entry name" value="GluRdtase_CS"/>
</dbReference>
<dbReference type="InterPro" id="IPR000343">
    <property type="entry name" value="4pyrrol_synth_GluRdtase"/>
</dbReference>
<evidence type="ECO:0000256" key="6">
    <source>
        <dbReference type="ARBA" id="ARBA00023244"/>
    </source>
</evidence>
<dbReference type="SUPFAM" id="SSF51735">
    <property type="entry name" value="NAD(P)-binding Rossmann-fold domains"/>
    <property type="match status" value="1"/>
</dbReference>
<feature type="binding site" evidence="8 10">
    <location>
        <position position="124"/>
    </location>
    <ligand>
        <name>substrate</name>
    </ligand>
</feature>
<sequence>MRNYHISKHNSFYAIGLSYKKADAEVRGKFSLDVPAIDHILGKAKEIGIDGLLAISTCNRTELYGFAQHPYQLIKLLCDQTNGTVEEFQEVAYVYKNHDAISHMFKVGTGLDSQILGDFEIISQIKQGFYRSKKQEMANPFLERLCNSVIQASKRIKNETELSSGATSVAFASVKYILDNVVDISNKNILLFGTGKIGRNTCENLVKHSNNSHITLINRTREKAEDIAGKFQLTVKDYGDLQTEIRKTDILVVATGAQLPTVSKALIYPKKPLLVLDLSVPKNVSDDVKELDNVTLVHLDQLSQITDETLAKRKEYVPKAEAIIEKVKKDFLKWLETRKFAPVINALKDKLNTMKTEEIDFQTKKIEGFDQIQAEIISDRIIQKITKQFANHLKSNEVDTEDSLELIQKVFQLELHSK</sequence>
<dbReference type="FunFam" id="3.30.460.30:FF:000001">
    <property type="entry name" value="Glutamyl-tRNA reductase"/>
    <property type="match status" value="1"/>
</dbReference>
<keyword evidence="6 8" id="KW-0627">Porphyrin biosynthesis</keyword>
<evidence type="ECO:0000256" key="2">
    <source>
        <dbReference type="ARBA" id="ARBA00005916"/>
    </source>
</evidence>
<evidence type="ECO:0000256" key="9">
    <source>
        <dbReference type="PIRSR" id="PIRSR000445-1"/>
    </source>
</evidence>
<comment type="domain">
    <text evidence="8">Possesses an unusual extended V-shaped dimeric structure with each monomer consisting of three distinct domains arranged along a curved 'spinal' alpha-helix. The N-terminal catalytic domain specifically recognizes the glutamate moiety of the substrate. The second domain is the NADPH-binding domain, and the third C-terminal domain is responsible for dimerization.</text>
</comment>
<keyword evidence="4 8" id="KW-0521">NADP</keyword>
<dbReference type="SUPFAM" id="SSF69075">
    <property type="entry name" value="Glutamyl tRNA-reductase dimerization domain"/>
    <property type="match status" value="1"/>
</dbReference>
<reference evidence="17 18" key="1">
    <citation type="submission" date="2018-08" db="EMBL/GenBank/DDBJ databases">
        <title>Proposal of Muricauda 72 sp.nov. and Muricauda NH166 sp.nov., isolated from seawater.</title>
        <authorList>
            <person name="Cheng H."/>
            <person name="Wu Y.-H."/>
            <person name="Guo L.-L."/>
            <person name="Xu X.-W."/>
        </authorList>
    </citation>
    <scope>NUCLEOTIDE SEQUENCE [LARGE SCALE GENOMIC DNA]</scope>
    <source>
        <strain evidence="17 18">KCTC 22173</strain>
    </source>
</reference>
<evidence type="ECO:0000313" key="17">
    <source>
        <dbReference type="EMBL" id="RIV35085.1"/>
    </source>
</evidence>
<dbReference type="PANTHER" id="PTHR43013">
    <property type="entry name" value="GLUTAMYL-TRNA REDUCTASE"/>
    <property type="match status" value="1"/>
</dbReference>
<dbReference type="RefSeq" id="WP_119607313.1">
    <property type="nucleotide sequence ID" value="NZ_QXFH01000070.1"/>
</dbReference>
<feature type="binding site" evidence="8 10">
    <location>
        <position position="113"/>
    </location>
    <ligand>
        <name>substrate</name>
    </ligand>
</feature>
<feature type="site" description="Important for activity" evidence="8 12">
    <location>
        <position position="103"/>
    </location>
</feature>
<dbReference type="Gene3D" id="3.40.50.720">
    <property type="entry name" value="NAD(P)-binding Rossmann-like Domain"/>
    <property type="match status" value="1"/>
</dbReference>
<evidence type="ECO:0000313" key="18">
    <source>
        <dbReference type="Proteomes" id="UP000266067"/>
    </source>
</evidence>
<evidence type="ECO:0000256" key="11">
    <source>
        <dbReference type="PIRSR" id="PIRSR000445-3"/>
    </source>
</evidence>
<evidence type="ECO:0000259" key="14">
    <source>
        <dbReference type="Pfam" id="PF00745"/>
    </source>
</evidence>
<dbReference type="HAMAP" id="MF_00087">
    <property type="entry name" value="Glu_tRNA_reductase"/>
    <property type="match status" value="1"/>
</dbReference>
<dbReference type="InterPro" id="IPR036343">
    <property type="entry name" value="GluRdtase_N_sf"/>
</dbReference>
<evidence type="ECO:0000256" key="8">
    <source>
        <dbReference type="HAMAP-Rule" id="MF_00087"/>
    </source>
</evidence>
<comment type="function">
    <text evidence="8">Catalyzes the NADPH-dependent reduction of glutamyl-tRNA(Glu) to glutamate 1-semialdehyde (GSA).</text>
</comment>
<feature type="domain" description="Tetrapyrrole biosynthesis glutamyl-tRNA reductase dimerisation" evidence="14">
    <location>
        <begin position="319"/>
        <end position="413"/>
    </location>
</feature>
<keyword evidence="18" id="KW-1185">Reference proteome</keyword>
<feature type="domain" description="Quinate/shikimate 5-dehydrogenase/glutamyl-tRNA reductase" evidence="15">
    <location>
        <begin position="182"/>
        <end position="305"/>
    </location>
</feature>
<dbReference type="Proteomes" id="UP000266067">
    <property type="component" value="Unassembled WGS sequence"/>
</dbReference>